<sequence length="296" mass="32322">MTAISRAVLVTGCSTGIGREIATMLASRGWKVYATARRLESIADLEKAGCRTLALDVTDEESSRAAVDAVVAAEGAVGVLVNNAGVNELGATETLPVDQVRRMFETNVFGALRLTQLVLPGMRAQRWGRIVTIGSMNGRWIMPGIGAYAATKHALEAFTDALRYEARPFGIEVSLIAPGMVTTRFGHAAAERRDTEHVDPEWDDFNERVAELTLAWDHGPQARLACTPADVAERVARAVEAKHPRARYRVAPSATLMLGLRRMLSERAFERVLRMQFPSPKPRPKPKPKPEPKASA</sequence>
<comment type="caution">
    <text evidence="6">The sequence shown here is derived from an EMBL/GenBank/DDBJ whole genome shotgun (WGS) entry which is preliminary data.</text>
</comment>
<comment type="similarity">
    <text evidence="1 3">Belongs to the short-chain dehydrogenases/reductases (SDR) family.</text>
</comment>
<evidence type="ECO:0000313" key="6">
    <source>
        <dbReference type="EMBL" id="NYE20805.1"/>
    </source>
</evidence>
<dbReference type="CDD" id="cd05374">
    <property type="entry name" value="17beta-HSD-like_SDR_c"/>
    <property type="match status" value="1"/>
</dbReference>
<proteinExistence type="inferred from homology"/>
<dbReference type="InterPro" id="IPR036291">
    <property type="entry name" value="NAD(P)-bd_dom_sf"/>
</dbReference>
<evidence type="ECO:0000256" key="2">
    <source>
        <dbReference type="ARBA" id="ARBA00023002"/>
    </source>
</evidence>
<accession>A0A7Y9GQG0</accession>
<evidence type="ECO:0000256" key="3">
    <source>
        <dbReference type="RuleBase" id="RU000363"/>
    </source>
</evidence>
<dbReference type="PROSITE" id="PS00061">
    <property type="entry name" value="ADH_SHORT"/>
    <property type="match status" value="1"/>
</dbReference>
<dbReference type="SUPFAM" id="SSF51735">
    <property type="entry name" value="NAD(P)-binding Rossmann-fold domains"/>
    <property type="match status" value="1"/>
</dbReference>
<dbReference type="SMART" id="SM00822">
    <property type="entry name" value="PKS_KR"/>
    <property type="match status" value="1"/>
</dbReference>
<dbReference type="Pfam" id="PF00106">
    <property type="entry name" value="adh_short"/>
    <property type="match status" value="1"/>
</dbReference>
<name>A0A7Y9GQG0_9MICO</name>
<dbReference type="EMBL" id="JACCBV010000001">
    <property type="protein sequence ID" value="NYE20805.1"/>
    <property type="molecule type" value="Genomic_DNA"/>
</dbReference>
<evidence type="ECO:0000313" key="7">
    <source>
        <dbReference type="Proteomes" id="UP000576969"/>
    </source>
</evidence>
<evidence type="ECO:0000256" key="1">
    <source>
        <dbReference type="ARBA" id="ARBA00006484"/>
    </source>
</evidence>
<dbReference type="InterPro" id="IPR020904">
    <property type="entry name" value="Sc_DH/Rdtase_CS"/>
</dbReference>
<dbReference type="InterPro" id="IPR002347">
    <property type="entry name" value="SDR_fam"/>
</dbReference>
<reference evidence="6 7" key="1">
    <citation type="submission" date="2020-07" db="EMBL/GenBank/DDBJ databases">
        <title>Sequencing the genomes of 1000 actinobacteria strains.</title>
        <authorList>
            <person name="Klenk H.-P."/>
        </authorList>
    </citation>
    <scope>NUCLEOTIDE SEQUENCE [LARGE SCALE GENOMIC DNA]</scope>
    <source>
        <strain evidence="6 7">DSM 24662</strain>
    </source>
</reference>
<evidence type="ECO:0000259" key="5">
    <source>
        <dbReference type="SMART" id="SM00822"/>
    </source>
</evidence>
<dbReference type="GO" id="GO:0016491">
    <property type="term" value="F:oxidoreductase activity"/>
    <property type="evidence" value="ECO:0007669"/>
    <property type="project" value="UniProtKB-KW"/>
</dbReference>
<dbReference type="Proteomes" id="UP000576969">
    <property type="component" value="Unassembled WGS sequence"/>
</dbReference>
<feature type="region of interest" description="Disordered" evidence="4">
    <location>
        <begin position="276"/>
        <end position="296"/>
    </location>
</feature>
<protein>
    <submittedName>
        <fullName evidence="6">NAD(P)-dependent dehydrogenase (Short-subunit alcohol dehydrogenase family)</fullName>
    </submittedName>
</protein>
<dbReference type="PRINTS" id="PR00081">
    <property type="entry name" value="GDHRDH"/>
</dbReference>
<dbReference type="PRINTS" id="PR00080">
    <property type="entry name" value="SDRFAMILY"/>
</dbReference>
<feature type="domain" description="Ketoreductase" evidence="5">
    <location>
        <begin position="6"/>
        <end position="184"/>
    </location>
</feature>
<dbReference type="Gene3D" id="3.40.50.720">
    <property type="entry name" value="NAD(P)-binding Rossmann-like Domain"/>
    <property type="match status" value="1"/>
</dbReference>
<dbReference type="RefSeq" id="WP_179491003.1">
    <property type="nucleotide sequence ID" value="NZ_JACCBV010000001.1"/>
</dbReference>
<dbReference type="PANTHER" id="PTHR44169">
    <property type="entry name" value="NADPH-DEPENDENT 1-ACYLDIHYDROXYACETONE PHOSPHATE REDUCTASE"/>
    <property type="match status" value="1"/>
</dbReference>
<gene>
    <name evidence="6" type="ORF">BJ991_002833</name>
</gene>
<dbReference type="PANTHER" id="PTHR44169:SF6">
    <property type="entry name" value="NADPH-DEPENDENT 1-ACYLDIHYDROXYACETONE PHOSPHATE REDUCTASE"/>
    <property type="match status" value="1"/>
</dbReference>
<evidence type="ECO:0000256" key="4">
    <source>
        <dbReference type="SAM" id="MobiDB-lite"/>
    </source>
</evidence>
<organism evidence="6 7">
    <name type="scientific">Microbacterium immunditiarum</name>
    <dbReference type="NCBI Taxonomy" id="337480"/>
    <lineage>
        <taxon>Bacteria</taxon>
        <taxon>Bacillati</taxon>
        <taxon>Actinomycetota</taxon>
        <taxon>Actinomycetes</taxon>
        <taxon>Micrococcales</taxon>
        <taxon>Microbacteriaceae</taxon>
        <taxon>Microbacterium</taxon>
    </lineage>
</organism>
<dbReference type="AlphaFoldDB" id="A0A7Y9GQG0"/>
<dbReference type="InterPro" id="IPR057326">
    <property type="entry name" value="KR_dom"/>
</dbReference>
<keyword evidence="7" id="KW-1185">Reference proteome</keyword>
<keyword evidence="2" id="KW-0560">Oxidoreductase</keyword>